<dbReference type="PANTHER" id="PTHR13353">
    <property type="entry name" value="TRANSMEMBRANE PROTEIN 19"/>
    <property type="match status" value="1"/>
</dbReference>
<name>A0A259TWC2_9BACT</name>
<evidence type="ECO:0008006" key="9">
    <source>
        <dbReference type="Google" id="ProtNLM"/>
    </source>
</evidence>
<protein>
    <recommendedName>
        <fullName evidence="9">DUF92 domain-containing protein</fullName>
    </recommendedName>
</protein>
<evidence type="ECO:0000256" key="5">
    <source>
        <dbReference type="ARBA" id="ARBA00023136"/>
    </source>
</evidence>
<feature type="transmembrane region" description="Helical" evidence="6">
    <location>
        <begin position="236"/>
        <end position="252"/>
    </location>
</feature>
<organism evidence="7 8">
    <name type="scientific">Rubricoccus marinus</name>
    <dbReference type="NCBI Taxonomy" id="716817"/>
    <lineage>
        <taxon>Bacteria</taxon>
        <taxon>Pseudomonadati</taxon>
        <taxon>Rhodothermota</taxon>
        <taxon>Rhodothermia</taxon>
        <taxon>Rhodothermales</taxon>
        <taxon>Rubricoccaceae</taxon>
        <taxon>Rubricoccus</taxon>
    </lineage>
</organism>
<feature type="transmembrane region" description="Helical" evidence="6">
    <location>
        <begin position="393"/>
        <end position="415"/>
    </location>
</feature>
<keyword evidence="8" id="KW-1185">Reference proteome</keyword>
<reference evidence="7 8" key="1">
    <citation type="submission" date="2016-11" db="EMBL/GenBank/DDBJ databases">
        <title>Study of marine rhodopsin-containing bacteria.</title>
        <authorList>
            <person name="Yoshizawa S."/>
            <person name="Kumagai Y."/>
            <person name="Kogure K."/>
        </authorList>
    </citation>
    <scope>NUCLEOTIDE SEQUENCE [LARGE SCALE GENOMIC DNA]</scope>
    <source>
        <strain evidence="7 8">SG-29</strain>
    </source>
</reference>
<dbReference type="AlphaFoldDB" id="A0A259TWC2"/>
<evidence type="ECO:0000313" key="7">
    <source>
        <dbReference type="EMBL" id="OZC01917.1"/>
    </source>
</evidence>
<proteinExistence type="inferred from homology"/>
<keyword evidence="5 6" id="KW-0472">Membrane</keyword>
<comment type="subcellular location">
    <subcellularLocation>
        <location evidence="1">Membrane</location>
        <topology evidence="1">Multi-pass membrane protein</topology>
    </subcellularLocation>
</comment>
<feature type="transmembrane region" description="Helical" evidence="6">
    <location>
        <begin position="44"/>
        <end position="70"/>
    </location>
</feature>
<feature type="transmembrane region" description="Helical" evidence="6">
    <location>
        <begin position="157"/>
        <end position="176"/>
    </location>
</feature>
<dbReference type="InParanoid" id="A0A259TWC2"/>
<feature type="transmembrane region" description="Helical" evidence="6">
    <location>
        <begin position="213"/>
        <end position="230"/>
    </location>
</feature>
<dbReference type="Proteomes" id="UP000216446">
    <property type="component" value="Unassembled WGS sequence"/>
</dbReference>
<gene>
    <name evidence="7" type="ORF">BSZ36_02290</name>
</gene>
<dbReference type="OrthoDB" id="1494307at2"/>
<dbReference type="InterPro" id="IPR002794">
    <property type="entry name" value="DUF92_TMEM19"/>
</dbReference>
<feature type="transmembrane region" description="Helical" evidence="6">
    <location>
        <begin position="91"/>
        <end position="110"/>
    </location>
</feature>
<sequence>MPDLLATALFFLTLLTVVGAGEALRAWAGWAPEASRRFVHAATGIAVALCPPFFSGPAGIYVLAVVFVGVNLVAVRRRLFLGMHGIARETWGTVAFPLALIVALYLCWTLDPERVYILRAAFLVLAISDPLAAWVGGRASGGRYRVNGQTKTIAGSVAFVVSAVALLALSLAFWAPEALKLQASGGADWRWIGAGALVAASLAGAAEALGVRGWDNLWIVLAVIVGLTAMHEAPEASGVALAALSIAVAFGLLSVRARFLDLSGALAAGLLAWAVVALGGVAWAVPGFTFFFASSVLSRLGRQRKHAAEAKAAKGSQRDAAQVVANGGVAGLLLAATLFAPEAWSAALYWSFVGAFAAAAADTWGTEIGTWIGGPTREVLRWRRVDAGESGGVSFGGTLGGIAGATLVVASAWAFALEASFGAASGVVPSGAALALGGGVLAAWVDSALGATVQARFRLPDGSLTEAPTRGGAALPLARGWRWMTNDRVNLACTLVGGALPLAALLSWG</sequence>
<feature type="transmembrane region" description="Helical" evidence="6">
    <location>
        <begin position="489"/>
        <end position="508"/>
    </location>
</feature>
<dbReference type="Pfam" id="PF01940">
    <property type="entry name" value="DUF92"/>
    <property type="match status" value="1"/>
</dbReference>
<feature type="transmembrane region" description="Helical" evidence="6">
    <location>
        <begin position="259"/>
        <end position="276"/>
    </location>
</feature>
<evidence type="ECO:0000313" key="8">
    <source>
        <dbReference type="Proteomes" id="UP000216446"/>
    </source>
</evidence>
<keyword evidence="4 6" id="KW-1133">Transmembrane helix</keyword>
<evidence type="ECO:0000256" key="4">
    <source>
        <dbReference type="ARBA" id="ARBA00022989"/>
    </source>
</evidence>
<keyword evidence="3 6" id="KW-0812">Transmembrane</keyword>
<evidence type="ECO:0000256" key="6">
    <source>
        <dbReference type="SAM" id="Phobius"/>
    </source>
</evidence>
<dbReference type="RefSeq" id="WP_094545585.1">
    <property type="nucleotide sequence ID" value="NZ_MQWB01000001.1"/>
</dbReference>
<comment type="similarity">
    <text evidence="2">Belongs to the TMEM19 family.</text>
</comment>
<accession>A0A259TWC2</accession>
<evidence type="ECO:0000256" key="3">
    <source>
        <dbReference type="ARBA" id="ARBA00022692"/>
    </source>
</evidence>
<evidence type="ECO:0000256" key="1">
    <source>
        <dbReference type="ARBA" id="ARBA00004141"/>
    </source>
</evidence>
<dbReference type="GO" id="GO:0016020">
    <property type="term" value="C:membrane"/>
    <property type="evidence" value="ECO:0007669"/>
    <property type="project" value="UniProtKB-SubCell"/>
</dbReference>
<dbReference type="EMBL" id="MQWB01000001">
    <property type="protein sequence ID" value="OZC01917.1"/>
    <property type="molecule type" value="Genomic_DNA"/>
</dbReference>
<comment type="caution">
    <text evidence="7">The sequence shown here is derived from an EMBL/GenBank/DDBJ whole genome shotgun (WGS) entry which is preliminary data.</text>
</comment>
<dbReference type="PANTHER" id="PTHR13353:SF5">
    <property type="entry name" value="TRANSMEMBRANE PROTEIN 19"/>
    <property type="match status" value="1"/>
</dbReference>
<feature type="transmembrane region" description="Helical" evidence="6">
    <location>
        <begin position="188"/>
        <end position="206"/>
    </location>
</feature>
<feature type="transmembrane region" description="Helical" evidence="6">
    <location>
        <begin position="116"/>
        <end position="136"/>
    </location>
</feature>
<evidence type="ECO:0000256" key="2">
    <source>
        <dbReference type="ARBA" id="ARBA00009012"/>
    </source>
</evidence>
<feature type="transmembrane region" description="Helical" evidence="6">
    <location>
        <begin position="427"/>
        <end position="449"/>
    </location>
</feature>